<feature type="domain" description="Exonuclease" evidence="1">
    <location>
        <begin position="6"/>
        <end position="173"/>
    </location>
</feature>
<dbReference type="SUPFAM" id="SSF53098">
    <property type="entry name" value="Ribonuclease H-like"/>
    <property type="match status" value="1"/>
</dbReference>
<dbReference type="RefSeq" id="WP_062975997.1">
    <property type="nucleotide sequence ID" value="NZ_JAAXOT010000006.1"/>
</dbReference>
<reference evidence="2 3" key="1">
    <citation type="submission" date="2020-04" db="EMBL/GenBank/DDBJ databases">
        <title>MicrobeNet Type strains.</title>
        <authorList>
            <person name="Nicholson A.C."/>
        </authorList>
    </citation>
    <scope>NUCLEOTIDE SEQUENCE [LARGE SCALE GENOMIC DNA]</scope>
    <source>
        <strain evidence="2 3">JCM 3332</strain>
    </source>
</reference>
<dbReference type="AlphaFoldDB" id="A0A846YFD5"/>
<gene>
    <name evidence="2" type="ORF">HGA15_14935</name>
</gene>
<dbReference type="PANTHER" id="PTHR30231">
    <property type="entry name" value="DNA POLYMERASE III SUBUNIT EPSILON"/>
    <property type="match status" value="1"/>
</dbReference>
<name>A0A846YFD5_9NOCA</name>
<dbReference type="InterPro" id="IPR036397">
    <property type="entry name" value="RNaseH_sf"/>
</dbReference>
<dbReference type="Proteomes" id="UP000570678">
    <property type="component" value="Unassembled WGS sequence"/>
</dbReference>
<proteinExistence type="predicted"/>
<dbReference type="Pfam" id="PF00929">
    <property type="entry name" value="RNase_T"/>
    <property type="match status" value="1"/>
</dbReference>
<dbReference type="GO" id="GO:0003676">
    <property type="term" value="F:nucleic acid binding"/>
    <property type="evidence" value="ECO:0007669"/>
    <property type="project" value="InterPro"/>
</dbReference>
<evidence type="ECO:0000259" key="1">
    <source>
        <dbReference type="SMART" id="SM00479"/>
    </source>
</evidence>
<dbReference type="PANTHER" id="PTHR30231:SF42">
    <property type="entry name" value="EXONUCLEASE"/>
    <property type="match status" value="1"/>
</dbReference>
<evidence type="ECO:0000313" key="2">
    <source>
        <dbReference type="EMBL" id="NKY57425.1"/>
    </source>
</evidence>
<protein>
    <submittedName>
        <fullName evidence="2">DNA polymerase III subunit epsilon</fullName>
    </submittedName>
</protein>
<accession>A0A846YFD5</accession>
<organism evidence="2 3">
    <name type="scientific">Nocardia flavorosea</name>
    <dbReference type="NCBI Taxonomy" id="53429"/>
    <lineage>
        <taxon>Bacteria</taxon>
        <taxon>Bacillati</taxon>
        <taxon>Actinomycetota</taxon>
        <taxon>Actinomycetes</taxon>
        <taxon>Mycobacteriales</taxon>
        <taxon>Nocardiaceae</taxon>
        <taxon>Nocardia</taxon>
    </lineage>
</organism>
<dbReference type="GO" id="GO:0005829">
    <property type="term" value="C:cytosol"/>
    <property type="evidence" value="ECO:0007669"/>
    <property type="project" value="TreeGrafter"/>
</dbReference>
<dbReference type="InterPro" id="IPR012337">
    <property type="entry name" value="RNaseH-like_sf"/>
</dbReference>
<dbReference type="EMBL" id="JAAXOT010000006">
    <property type="protein sequence ID" value="NKY57425.1"/>
    <property type="molecule type" value="Genomic_DNA"/>
</dbReference>
<dbReference type="Gene3D" id="3.30.420.10">
    <property type="entry name" value="Ribonuclease H-like superfamily/Ribonuclease H"/>
    <property type="match status" value="1"/>
</dbReference>
<dbReference type="GO" id="GO:0008408">
    <property type="term" value="F:3'-5' exonuclease activity"/>
    <property type="evidence" value="ECO:0007669"/>
    <property type="project" value="TreeGrafter"/>
</dbReference>
<comment type="caution">
    <text evidence="2">The sequence shown here is derived from an EMBL/GenBank/DDBJ whole genome shotgun (WGS) entry which is preliminary data.</text>
</comment>
<dbReference type="SMART" id="SM00479">
    <property type="entry name" value="EXOIII"/>
    <property type="match status" value="1"/>
</dbReference>
<evidence type="ECO:0000313" key="3">
    <source>
        <dbReference type="Proteomes" id="UP000570678"/>
    </source>
</evidence>
<sequence length="199" mass="20768">MTTTLNFAAFDVETANQKYGSICAIGVAIVRNGIRVGTHAWLCRPPAPVHSFNPVNIGIHGITAEMVADQPCFAEQLRAAVTAIDGLPVVAHNAAFDMAALVQACGHSRIPVPSWQYGCTRRWAKQHLPHIPRHGLKEVAAALGTRVDRHHEAGADAAAAADIALAIAARVGAHDLAALAKATGTRLGSLGPSGNIGCR</sequence>
<keyword evidence="3" id="KW-1185">Reference proteome</keyword>
<dbReference type="InterPro" id="IPR013520">
    <property type="entry name" value="Ribonucl_H"/>
</dbReference>